<organism evidence="2 3">
    <name type="scientific">Blautia intestinihominis</name>
    <dbReference type="NCBI Taxonomy" id="3133152"/>
    <lineage>
        <taxon>Bacteria</taxon>
        <taxon>Bacillati</taxon>
        <taxon>Bacillota</taxon>
        <taxon>Clostridia</taxon>
        <taxon>Lachnospirales</taxon>
        <taxon>Lachnospiraceae</taxon>
        <taxon>Blautia</taxon>
    </lineage>
</organism>
<feature type="transmembrane region" description="Helical" evidence="1">
    <location>
        <begin position="12"/>
        <end position="31"/>
    </location>
</feature>
<dbReference type="Proteomes" id="UP001446032">
    <property type="component" value="Unassembled WGS sequence"/>
</dbReference>
<reference evidence="2 3" key="1">
    <citation type="submission" date="2024-03" db="EMBL/GenBank/DDBJ databases">
        <title>Human intestinal bacterial collection.</title>
        <authorList>
            <person name="Pauvert C."/>
            <person name="Hitch T.C.A."/>
            <person name="Clavel T."/>
        </authorList>
    </citation>
    <scope>NUCLEOTIDE SEQUENCE [LARGE SCALE GENOMIC DNA]</scope>
    <source>
        <strain evidence="2 3">CLA-AA-H95</strain>
    </source>
</reference>
<keyword evidence="1" id="KW-0472">Membrane</keyword>
<gene>
    <name evidence="2" type="ORF">WMO75_08465</name>
</gene>
<feature type="transmembrane region" description="Helical" evidence="1">
    <location>
        <begin position="268"/>
        <end position="288"/>
    </location>
</feature>
<keyword evidence="1" id="KW-0812">Transmembrane</keyword>
<keyword evidence="1" id="KW-1133">Transmembrane helix</keyword>
<evidence type="ECO:0000313" key="2">
    <source>
        <dbReference type="EMBL" id="MEQ2358364.1"/>
    </source>
</evidence>
<evidence type="ECO:0000313" key="3">
    <source>
        <dbReference type="Proteomes" id="UP001446032"/>
    </source>
</evidence>
<dbReference type="RefSeq" id="WP_349077914.1">
    <property type="nucleotide sequence ID" value="NZ_JBBMEI010000022.1"/>
</dbReference>
<accession>A0ABV1AN53</accession>
<name>A0ABV1AN53_9FIRM</name>
<evidence type="ECO:0000256" key="1">
    <source>
        <dbReference type="SAM" id="Phobius"/>
    </source>
</evidence>
<protein>
    <submittedName>
        <fullName evidence="2">Uncharacterized protein</fullName>
    </submittedName>
</protein>
<sequence length="305" mass="35659">MKKRTLKKARIQLQICIPLLCIGILAAGVLIVKNLSWAEISMAAVGILIGIYGLYGILNAGNFCITYDDEEIMVRDFRRKTKKFYYQDLEGFCFQNNFEEVILYFKNGRIVLDDATEGKERFVKVAERKYTKYHCGQRMPELWERSRHTVILVVLAVWGMCMACMGIASILPPREETEFYGQIHVEPLEQYAEDINFYMDGKEIYIAAYEDVLLNKELFQEELLAGKKFKLETELAGEKKEMYYTVRYLEDEDGNVFISYYSSGKTNLFYISGLAAVILAMTVFMWRIDVNKKKYARIYRFFFKD</sequence>
<keyword evidence="3" id="KW-1185">Reference proteome</keyword>
<dbReference type="EMBL" id="JBBMEI010000022">
    <property type="protein sequence ID" value="MEQ2358364.1"/>
    <property type="molecule type" value="Genomic_DNA"/>
</dbReference>
<feature type="transmembrane region" description="Helical" evidence="1">
    <location>
        <begin position="37"/>
        <end position="58"/>
    </location>
</feature>
<comment type="caution">
    <text evidence="2">The sequence shown here is derived from an EMBL/GenBank/DDBJ whole genome shotgun (WGS) entry which is preliminary data.</text>
</comment>
<feature type="transmembrane region" description="Helical" evidence="1">
    <location>
        <begin position="149"/>
        <end position="171"/>
    </location>
</feature>
<proteinExistence type="predicted"/>